<protein>
    <submittedName>
        <fullName evidence="1">Uncharacterized protein</fullName>
    </submittedName>
</protein>
<dbReference type="EMBL" id="PEOG01000045">
    <property type="protein sequence ID" value="PIM52114.1"/>
    <property type="molecule type" value="Genomic_DNA"/>
</dbReference>
<reference evidence="1 2" key="1">
    <citation type="submission" date="2017-11" db="EMBL/GenBank/DDBJ databases">
        <title>Draft genome sequence of Mitsuaria sp. HWN-4.</title>
        <authorList>
            <person name="Gundlapally S.R."/>
        </authorList>
    </citation>
    <scope>NUCLEOTIDE SEQUENCE [LARGE SCALE GENOMIC DNA]</scope>
    <source>
        <strain evidence="1 2">HWN-4</strain>
    </source>
</reference>
<sequence>MSHPAPPYLADTKAKGWRFELDYEQVEQSDTWDLAPPGAKPWLLMMWFAAWRQAPCGSLPADEEVLPAKFGMPAELWQQYRRVMLRG</sequence>
<keyword evidence="2" id="KW-1185">Reference proteome</keyword>
<comment type="caution">
    <text evidence="1">The sequence shown here is derived from an EMBL/GenBank/DDBJ whole genome shotgun (WGS) entry which is preliminary data.</text>
</comment>
<organism evidence="1 2">
    <name type="scientific">Roseateles chitinivorans</name>
    <dbReference type="NCBI Taxonomy" id="2917965"/>
    <lineage>
        <taxon>Bacteria</taxon>
        <taxon>Pseudomonadati</taxon>
        <taxon>Pseudomonadota</taxon>
        <taxon>Betaproteobacteria</taxon>
        <taxon>Burkholderiales</taxon>
        <taxon>Sphaerotilaceae</taxon>
        <taxon>Roseateles</taxon>
    </lineage>
</organism>
<evidence type="ECO:0000313" key="2">
    <source>
        <dbReference type="Proteomes" id="UP000231501"/>
    </source>
</evidence>
<dbReference type="Proteomes" id="UP000231501">
    <property type="component" value="Unassembled WGS sequence"/>
</dbReference>
<dbReference type="RefSeq" id="WP_099862667.1">
    <property type="nucleotide sequence ID" value="NZ_PEOG01000045.1"/>
</dbReference>
<dbReference type="AlphaFoldDB" id="A0A2G9C8Z7"/>
<proteinExistence type="predicted"/>
<name>A0A2G9C8Z7_9BURK</name>
<gene>
    <name evidence="1" type="ORF">CS062_16300</name>
</gene>
<evidence type="ECO:0000313" key="1">
    <source>
        <dbReference type="EMBL" id="PIM52114.1"/>
    </source>
</evidence>
<dbReference type="OrthoDB" id="5526813at2"/>
<accession>A0A2G9C8Z7</accession>